<protein>
    <submittedName>
        <fullName evidence="1">Phosphonoacetate hydrolase</fullName>
    </submittedName>
</protein>
<sequence length="415" mass="44966">MSSISRQAFSANGINYQPSAKPIVVICMDGSADEYLDTTMAFDRMPNLKKMAIAGYRGMVRGALPSFTNVNNSSIVTGVSPAVHGISGNFFYDAAKDQEVMMNSAEYLRAETLLAAAANAGRKVAVVTAKEKLRDILSHKMKGIAISAEKANQAKSETHGVAGVEEIVGHPTPVIYSADASLFVLRAGVAFIEKGLADFLYLSLTDYMQHTYAPDAEESLAFYEAMDAEIGKLLQLGAIVGATADHGMNAKVKADGSPNVLFVEDMLEEKFGENGFRVICPITDPYVKHHGALGSYVVVHVNDKTKINEIKNWLAIQPGITEVYDKATAVRVLEQPEDRIGDLVVLSGRDVVVGRRPQYHDLSALDGTLRSHGGRYEEMVPMVISHPLNAAYKMKAAGDPRNFDIFDFTINGTNA</sequence>
<proteinExistence type="predicted"/>
<dbReference type="OrthoDB" id="9779418at2"/>
<dbReference type="EMBL" id="PYAW01000004">
    <property type="protein sequence ID" value="PSL45590.1"/>
    <property type="molecule type" value="Genomic_DNA"/>
</dbReference>
<evidence type="ECO:0000313" key="1">
    <source>
        <dbReference type="EMBL" id="PSL45590.1"/>
    </source>
</evidence>
<organism evidence="1 2">
    <name type="scientific">Chitinophaga niastensis</name>
    <dbReference type="NCBI Taxonomy" id="536980"/>
    <lineage>
        <taxon>Bacteria</taxon>
        <taxon>Pseudomonadati</taxon>
        <taxon>Bacteroidota</taxon>
        <taxon>Chitinophagia</taxon>
        <taxon>Chitinophagales</taxon>
        <taxon>Chitinophagaceae</taxon>
        <taxon>Chitinophaga</taxon>
    </lineage>
</organism>
<dbReference type="Gene3D" id="3.30.1360.110">
    <property type="entry name" value="Domain 2, Phosphonoacetate Hydrolase"/>
    <property type="match status" value="1"/>
</dbReference>
<keyword evidence="1" id="KW-0378">Hydrolase</keyword>
<dbReference type="RefSeq" id="WP_106529908.1">
    <property type="nucleotide sequence ID" value="NZ_PYAW01000004.1"/>
</dbReference>
<dbReference type="InterPro" id="IPR023116">
    <property type="entry name" value="Phosphonoacetate_hydro_insert"/>
</dbReference>
<comment type="caution">
    <text evidence="1">The sequence shown here is derived from an EMBL/GenBank/DDBJ whole genome shotgun (WGS) entry which is preliminary data.</text>
</comment>
<dbReference type="Proteomes" id="UP000240971">
    <property type="component" value="Unassembled WGS sequence"/>
</dbReference>
<dbReference type="Gene3D" id="3.40.720.10">
    <property type="entry name" value="Alkaline Phosphatase, subunit A"/>
    <property type="match status" value="1"/>
</dbReference>
<dbReference type="InterPro" id="IPR017850">
    <property type="entry name" value="Alkaline_phosphatase_core_sf"/>
</dbReference>
<dbReference type="PANTHER" id="PTHR10151">
    <property type="entry name" value="ECTONUCLEOTIDE PYROPHOSPHATASE/PHOSPHODIESTERASE"/>
    <property type="match status" value="1"/>
</dbReference>
<name>A0A2P8HHB7_CHINA</name>
<dbReference type="PANTHER" id="PTHR10151:SF120">
    <property type="entry name" value="BIS(5'-ADENOSYL)-TRIPHOSPHATASE"/>
    <property type="match status" value="1"/>
</dbReference>
<dbReference type="Pfam" id="PF01663">
    <property type="entry name" value="Phosphodiest"/>
    <property type="match status" value="1"/>
</dbReference>
<reference evidence="1 2" key="1">
    <citation type="submission" date="2018-03" db="EMBL/GenBank/DDBJ databases">
        <title>Genomic Encyclopedia of Archaeal and Bacterial Type Strains, Phase II (KMG-II): from individual species to whole genera.</title>
        <authorList>
            <person name="Goeker M."/>
        </authorList>
    </citation>
    <scope>NUCLEOTIDE SEQUENCE [LARGE SCALE GENOMIC DNA]</scope>
    <source>
        <strain evidence="1 2">DSM 24859</strain>
    </source>
</reference>
<gene>
    <name evidence="1" type="ORF">CLV51_104296</name>
</gene>
<dbReference type="CDD" id="cd16018">
    <property type="entry name" value="Enpp"/>
    <property type="match status" value="1"/>
</dbReference>
<evidence type="ECO:0000313" key="2">
    <source>
        <dbReference type="Proteomes" id="UP000240971"/>
    </source>
</evidence>
<dbReference type="InterPro" id="IPR012710">
    <property type="entry name" value="Phosphonoacetate_hydro"/>
</dbReference>
<dbReference type="NCBIfam" id="TIGR02335">
    <property type="entry name" value="hydr_PhnA"/>
    <property type="match status" value="1"/>
</dbReference>
<dbReference type="SUPFAM" id="SSF53649">
    <property type="entry name" value="Alkaline phosphatase-like"/>
    <property type="match status" value="1"/>
</dbReference>
<accession>A0A2P8HHB7</accession>
<keyword evidence="2" id="KW-1185">Reference proteome</keyword>
<dbReference type="InterPro" id="IPR002591">
    <property type="entry name" value="Phosphodiest/P_Trfase"/>
</dbReference>
<dbReference type="GO" id="GO:0047400">
    <property type="term" value="F:phosphonoacetate hydrolase activity"/>
    <property type="evidence" value="ECO:0007669"/>
    <property type="project" value="InterPro"/>
</dbReference>
<dbReference type="AlphaFoldDB" id="A0A2P8HHB7"/>